<name>A0A6A6H3D5_VIRVR</name>
<dbReference type="CDD" id="cd04301">
    <property type="entry name" value="NAT_SF"/>
    <property type="match status" value="1"/>
</dbReference>
<keyword evidence="4" id="KW-1185">Reference proteome</keyword>
<evidence type="ECO:0000313" key="4">
    <source>
        <dbReference type="Proteomes" id="UP000800092"/>
    </source>
</evidence>
<organism evidence="3 4">
    <name type="scientific">Viridothelium virens</name>
    <name type="common">Speckled blister lichen</name>
    <name type="synonym">Trypethelium virens</name>
    <dbReference type="NCBI Taxonomy" id="1048519"/>
    <lineage>
        <taxon>Eukaryota</taxon>
        <taxon>Fungi</taxon>
        <taxon>Dikarya</taxon>
        <taxon>Ascomycota</taxon>
        <taxon>Pezizomycotina</taxon>
        <taxon>Dothideomycetes</taxon>
        <taxon>Dothideomycetes incertae sedis</taxon>
        <taxon>Trypetheliales</taxon>
        <taxon>Trypetheliaceae</taxon>
        <taxon>Viridothelium</taxon>
    </lineage>
</organism>
<dbReference type="GO" id="GO:0016747">
    <property type="term" value="F:acyltransferase activity, transferring groups other than amino-acyl groups"/>
    <property type="evidence" value="ECO:0007669"/>
    <property type="project" value="InterPro"/>
</dbReference>
<proteinExistence type="predicted"/>
<gene>
    <name evidence="3" type="ORF">EV356DRAFT_505603</name>
</gene>
<feature type="region of interest" description="Disordered" evidence="1">
    <location>
        <begin position="1"/>
        <end position="24"/>
    </location>
</feature>
<dbReference type="Pfam" id="PF00583">
    <property type="entry name" value="Acetyltransf_1"/>
    <property type="match status" value="1"/>
</dbReference>
<evidence type="ECO:0000256" key="1">
    <source>
        <dbReference type="SAM" id="MobiDB-lite"/>
    </source>
</evidence>
<dbReference type="Proteomes" id="UP000800092">
    <property type="component" value="Unassembled WGS sequence"/>
</dbReference>
<dbReference type="SUPFAM" id="SSF55729">
    <property type="entry name" value="Acyl-CoA N-acyltransferases (Nat)"/>
    <property type="match status" value="1"/>
</dbReference>
<dbReference type="EMBL" id="ML991818">
    <property type="protein sequence ID" value="KAF2232200.1"/>
    <property type="molecule type" value="Genomic_DNA"/>
</dbReference>
<evidence type="ECO:0000313" key="3">
    <source>
        <dbReference type="EMBL" id="KAF2232200.1"/>
    </source>
</evidence>
<sequence>MDEPSGAPVTHKSPQKPPPGTRLIPMDLEREDERTILHDQRLICGWAINKIPKWRQSIAKGDRTLFWIALPLSHKTDQTPTLHHSPVEGDAEEILPVGHIALDRIDDPEDGVAPDPTLVSGDGSVLTISALFVLPAFQSFGLGAFAMDGLEAMARTERYGSVKCRAVTVNTLSKRYLEGPEDDPDGRGRWKRLGETPPKRDNALWYARRGYVPYKEEVRYWSDLPNGERLGWVGVFMRKELDGADAIC</sequence>
<evidence type="ECO:0000259" key="2">
    <source>
        <dbReference type="Pfam" id="PF00583"/>
    </source>
</evidence>
<dbReference type="Gene3D" id="3.40.630.30">
    <property type="match status" value="1"/>
</dbReference>
<dbReference type="InterPro" id="IPR016181">
    <property type="entry name" value="Acyl_CoA_acyltransferase"/>
</dbReference>
<protein>
    <recommendedName>
        <fullName evidence="2">N-acetyltransferase domain-containing protein</fullName>
    </recommendedName>
</protein>
<dbReference type="OrthoDB" id="2326446at2759"/>
<feature type="domain" description="N-acetyltransferase" evidence="2">
    <location>
        <begin position="92"/>
        <end position="167"/>
    </location>
</feature>
<dbReference type="AlphaFoldDB" id="A0A6A6H3D5"/>
<dbReference type="InterPro" id="IPR000182">
    <property type="entry name" value="GNAT_dom"/>
</dbReference>
<accession>A0A6A6H3D5</accession>
<reference evidence="3" key="1">
    <citation type="journal article" date="2020" name="Stud. Mycol.">
        <title>101 Dothideomycetes genomes: a test case for predicting lifestyles and emergence of pathogens.</title>
        <authorList>
            <person name="Haridas S."/>
            <person name="Albert R."/>
            <person name="Binder M."/>
            <person name="Bloem J."/>
            <person name="Labutti K."/>
            <person name="Salamov A."/>
            <person name="Andreopoulos B."/>
            <person name="Baker S."/>
            <person name="Barry K."/>
            <person name="Bills G."/>
            <person name="Bluhm B."/>
            <person name="Cannon C."/>
            <person name="Castanera R."/>
            <person name="Culley D."/>
            <person name="Daum C."/>
            <person name="Ezra D."/>
            <person name="Gonzalez J."/>
            <person name="Henrissat B."/>
            <person name="Kuo A."/>
            <person name="Liang C."/>
            <person name="Lipzen A."/>
            <person name="Lutzoni F."/>
            <person name="Magnuson J."/>
            <person name="Mondo S."/>
            <person name="Nolan M."/>
            <person name="Ohm R."/>
            <person name="Pangilinan J."/>
            <person name="Park H.-J."/>
            <person name="Ramirez L."/>
            <person name="Alfaro M."/>
            <person name="Sun H."/>
            <person name="Tritt A."/>
            <person name="Yoshinaga Y."/>
            <person name="Zwiers L.-H."/>
            <person name="Turgeon B."/>
            <person name="Goodwin S."/>
            <person name="Spatafora J."/>
            <person name="Crous P."/>
            <person name="Grigoriev I."/>
        </authorList>
    </citation>
    <scope>NUCLEOTIDE SEQUENCE</scope>
    <source>
        <strain evidence="3">Tuck. ex Michener</strain>
    </source>
</reference>